<dbReference type="KEGG" id="caua:113114579"/>
<keyword evidence="7" id="KW-0297">G-protein coupled receptor</keyword>
<name>A0A6P6QVQ6_CARAU</name>
<keyword evidence="11" id="KW-0325">Glycoprotein</keyword>
<sequence>MGLSQRPGSKRNGFFFQLDINSECDVTYSQNMSIVHPEYFFITGLEGIPYRSYYYIFLCVNYFIAVIGNSAVLLIIALERSLHSPKYISVFNLALADLGETNAWIPNTMKIFFSDSQYMTYNACLVNMFFVNLFVTLQSATLVVLAFDRYIAICLPLRYHAIVNNTFMSLVFVIIWAFNTSLVALAASLMTRLSFCKSNVVESYYCDNGALLVMACNDNSINMFLTNLIVFLFLVSPLFIIVLSYMGIVFALSKITTWEARLKALKTCVSHLLLVVSFFLPVICIFFASLITTPTPNARVISGSLSLSLPPMLNPIIYVLNTAEIRVLIQKLLKNRISPIRNYFSKRR</sequence>
<keyword evidence="5" id="KW-0552">Olfaction</keyword>
<dbReference type="InterPro" id="IPR017452">
    <property type="entry name" value="GPCR_Rhodpsn_7TM"/>
</dbReference>
<dbReference type="Pfam" id="PF13853">
    <property type="entry name" value="7tm_4"/>
    <property type="match status" value="1"/>
</dbReference>
<evidence type="ECO:0000256" key="11">
    <source>
        <dbReference type="ARBA" id="ARBA00023180"/>
    </source>
</evidence>
<evidence type="ECO:0000256" key="2">
    <source>
        <dbReference type="ARBA" id="ARBA00022475"/>
    </source>
</evidence>
<dbReference type="PRINTS" id="PR00237">
    <property type="entry name" value="GPCRRHODOPSN"/>
</dbReference>
<keyword evidence="4 13" id="KW-0812">Transmembrane</keyword>
<feature type="domain" description="G-protein coupled receptors family 1 profile" evidence="14">
    <location>
        <begin position="68"/>
        <end position="318"/>
    </location>
</feature>
<keyword evidence="8 13" id="KW-0472">Membrane</keyword>
<evidence type="ECO:0000256" key="9">
    <source>
        <dbReference type="ARBA" id="ARBA00023157"/>
    </source>
</evidence>
<keyword evidence="12" id="KW-0807">Transducer</keyword>
<dbReference type="Proteomes" id="UP000515129">
    <property type="component" value="Chromosome 15"/>
</dbReference>
<dbReference type="AlphaFoldDB" id="A0A6P6QVQ6"/>
<evidence type="ECO:0000256" key="7">
    <source>
        <dbReference type="ARBA" id="ARBA00023040"/>
    </source>
</evidence>
<dbReference type="Gene3D" id="1.20.1070.10">
    <property type="entry name" value="Rhodopsin 7-helix transmembrane proteins"/>
    <property type="match status" value="1"/>
</dbReference>
<evidence type="ECO:0000259" key="14">
    <source>
        <dbReference type="PROSITE" id="PS50262"/>
    </source>
</evidence>
<evidence type="ECO:0000256" key="3">
    <source>
        <dbReference type="ARBA" id="ARBA00022606"/>
    </source>
</evidence>
<keyword evidence="9" id="KW-1015">Disulfide bond</keyword>
<evidence type="ECO:0000256" key="13">
    <source>
        <dbReference type="SAM" id="Phobius"/>
    </source>
</evidence>
<evidence type="ECO:0000256" key="10">
    <source>
        <dbReference type="ARBA" id="ARBA00023170"/>
    </source>
</evidence>
<feature type="transmembrane region" description="Helical" evidence="13">
    <location>
        <begin position="125"/>
        <end position="147"/>
    </location>
</feature>
<comment type="subcellular location">
    <subcellularLocation>
        <location evidence="1">Cell membrane</location>
        <topology evidence="1">Multi-pass membrane protein</topology>
    </subcellularLocation>
</comment>
<feature type="transmembrane region" description="Helical" evidence="13">
    <location>
        <begin position="312"/>
        <end position="329"/>
    </location>
</feature>
<dbReference type="SMART" id="SM01381">
    <property type="entry name" value="7TM_GPCR_Srsx"/>
    <property type="match status" value="1"/>
</dbReference>
<proteinExistence type="predicted"/>
<keyword evidence="10" id="KW-0675">Receptor</keyword>
<evidence type="ECO:0000256" key="8">
    <source>
        <dbReference type="ARBA" id="ARBA00023136"/>
    </source>
</evidence>
<dbReference type="InterPro" id="IPR000725">
    <property type="entry name" value="Olfact_rcpt"/>
</dbReference>
<dbReference type="GO" id="GO:0005886">
    <property type="term" value="C:plasma membrane"/>
    <property type="evidence" value="ECO:0007669"/>
    <property type="project" value="UniProtKB-SubCell"/>
</dbReference>
<feature type="transmembrane region" description="Helical" evidence="13">
    <location>
        <begin position="272"/>
        <end position="292"/>
    </location>
</feature>
<keyword evidence="2" id="KW-1003">Cell membrane</keyword>
<organism evidence="15 16">
    <name type="scientific">Carassius auratus</name>
    <name type="common">Goldfish</name>
    <dbReference type="NCBI Taxonomy" id="7957"/>
    <lineage>
        <taxon>Eukaryota</taxon>
        <taxon>Metazoa</taxon>
        <taxon>Chordata</taxon>
        <taxon>Craniata</taxon>
        <taxon>Vertebrata</taxon>
        <taxon>Euteleostomi</taxon>
        <taxon>Actinopterygii</taxon>
        <taxon>Neopterygii</taxon>
        <taxon>Teleostei</taxon>
        <taxon>Ostariophysi</taxon>
        <taxon>Cypriniformes</taxon>
        <taxon>Cyprinidae</taxon>
        <taxon>Cyprininae</taxon>
        <taxon>Carassius</taxon>
    </lineage>
</organism>
<dbReference type="FunFam" id="1.20.1070.10:FF:000024">
    <property type="entry name" value="Olfactory receptor"/>
    <property type="match status" value="1"/>
</dbReference>
<keyword evidence="3" id="KW-0716">Sensory transduction</keyword>
<evidence type="ECO:0000313" key="15">
    <source>
        <dbReference type="Proteomes" id="UP000515129"/>
    </source>
</evidence>
<feature type="transmembrane region" description="Helical" evidence="13">
    <location>
        <begin position="167"/>
        <end position="190"/>
    </location>
</feature>
<dbReference type="GO" id="GO:0004984">
    <property type="term" value="F:olfactory receptor activity"/>
    <property type="evidence" value="ECO:0007669"/>
    <property type="project" value="InterPro"/>
</dbReference>
<evidence type="ECO:0000256" key="4">
    <source>
        <dbReference type="ARBA" id="ARBA00022692"/>
    </source>
</evidence>
<dbReference type="PANTHER" id="PTHR26450:SF87">
    <property type="entry name" value="OLFACTORY RECEPTOR 51F2"/>
    <property type="match status" value="1"/>
</dbReference>
<dbReference type="GeneID" id="113114579"/>
<dbReference type="OrthoDB" id="9444602at2759"/>
<dbReference type="RefSeq" id="XP_026137246.1">
    <property type="nucleotide sequence ID" value="XM_026281461.1"/>
</dbReference>
<dbReference type="PROSITE" id="PS50262">
    <property type="entry name" value="G_PROTEIN_RECEP_F1_2"/>
    <property type="match status" value="1"/>
</dbReference>
<gene>
    <name evidence="16" type="primary">LOC113114579</name>
</gene>
<dbReference type="PRINTS" id="PR00245">
    <property type="entry name" value="OLFACTORYR"/>
</dbReference>
<feature type="transmembrane region" description="Helical" evidence="13">
    <location>
        <begin position="53"/>
        <end position="75"/>
    </location>
</feature>
<evidence type="ECO:0000256" key="12">
    <source>
        <dbReference type="ARBA" id="ARBA00023224"/>
    </source>
</evidence>
<dbReference type="GO" id="GO:0004930">
    <property type="term" value="F:G protein-coupled receptor activity"/>
    <property type="evidence" value="ECO:0007669"/>
    <property type="project" value="UniProtKB-KW"/>
</dbReference>
<evidence type="ECO:0000256" key="6">
    <source>
        <dbReference type="ARBA" id="ARBA00022989"/>
    </source>
</evidence>
<evidence type="ECO:0000256" key="1">
    <source>
        <dbReference type="ARBA" id="ARBA00004651"/>
    </source>
</evidence>
<keyword evidence="15" id="KW-1185">Reference proteome</keyword>
<reference evidence="16" key="1">
    <citation type="submission" date="2025-08" db="UniProtKB">
        <authorList>
            <consortium name="RefSeq"/>
        </authorList>
    </citation>
    <scope>IDENTIFICATION</scope>
    <source>
        <strain evidence="16">Wakin</strain>
        <tissue evidence="16">Muscle</tissue>
    </source>
</reference>
<dbReference type="PANTHER" id="PTHR26450">
    <property type="entry name" value="OLFACTORY RECEPTOR 56B1-RELATED"/>
    <property type="match status" value="1"/>
</dbReference>
<protein>
    <submittedName>
        <fullName evidence="16">Olfactory receptor 52E4-like</fullName>
    </submittedName>
</protein>
<evidence type="ECO:0000313" key="16">
    <source>
        <dbReference type="RefSeq" id="XP_026137246.1"/>
    </source>
</evidence>
<dbReference type="InterPro" id="IPR000276">
    <property type="entry name" value="GPCR_Rhodpsn"/>
</dbReference>
<dbReference type="SUPFAM" id="SSF81321">
    <property type="entry name" value="Family A G protein-coupled receptor-like"/>
    <property type="match status" value="1"/>
</dbReference>
<dbReference type="InterPro" id="IPR050402">
    <property type="entry name" value="OR51/52/56-like"/>
</dbReference>
<evidence type="ECO:0000256" key="5">
    <source>
        <dbReference type="ARBA" id="ARBA00022725"/>
    </source>
</evidence>
<keyword evidence="6 13" id="KW-1133">Transmembrane helix</keyword>
<feature type="transmembrane region" description="Helical" evidence="13">
    <location>
        <begin position="228"/>
        <end position="252"/>
    </location>
</feature>
<accession>A0A6P6QVQ6</accession>